<dbReference type="PROSITE" id="PS50012">
    <property type="entry name" value="RCC1_3"/>
    <property type="match status" value="2"/>
</dbReference>
<proteinExistence type="predicted"/>
<feature type="region of interest" description="Disordered" evidence="7">
    <location>
        <begin position="1"/>
        <end position="67"/>
    </location>
</feature>
<feature type="transmembrane region" description="Helical" evidence="8">
    <location>
        <begin position="1006"/>
        <end position="1030"/>
    </location>
</feature>
<keyword evidence="8" id="KW-1133">Transmembrane helix</keyword>
<dbReference type="EMBL" id="JABANP010000249">
    <property type="protein sequence ID" value="KAF4685784.1"/>
    <property type="molecule type" value="Genomic_DNA"/>
</dbReference>
<evidence type="ECO:0000256" key="5">
    <source>
        <dbReference type="ARBA" id="ARBA00022840"/>
    </source>
</evidence>
<dbReference type="GO" id="GO:0015630">
    <property type="term" value="C:microtubule cytoskeleton"/>
    <property type="evidence" value="ECO:0007669"/>
    <property type="project" value="TreeGrafter"/>
</dbReference>
<keyword evidence="2" id="KW-0963">Cytoplasm</keyword>
<evidence type="ECO:0000256" key="1">
    <source>
        <dbReference type="ARBA" id="ARBA00004496"/>
    </source>
</evidence>
<sequence length="1962" mass="219086">MVFPRSGPASFRYIEGDRTMGVSSPNKRRASDATRDMPAIDPPTKRLRSSEGLARGTGKTPTCGDGQLGDVKGEYLATAHYAQQPQGEQSMLPKLSFQQYRMKEQLRAYMEEEVRRMRCEQKHRSCGYIYEDCSKELQFFNNFERETGLRANDTTAASAGRQDEGCHIPAGKEAGLSILDPIDWAQVSTNCLPTRRRRLLLFSMSRSNSSGGIPEGGRCSFFSANCLAPVIRAVMKIRDSLRDSGTLAEIKEARGYNLQELKVVNTCARLDARRRDSAPVTVCSKPKTAMSRKRVFIIKGGYNDLKEALLRRGWVENLDSKSTNFDLKWTLNAKDIDYIALKDGQMVNHFGRNREITTKTGLTSNLRNSYSVHNLSDMDDYYPRAYDLSDPQDVGDFILEYKLTKCMSILRQFLHNVTSYSDASTLTYGPRIVDTALRVCERLHRDINDVIDSELVSFGHGNISRGEWELLRYVSLDDPQECVDDGEGTLPQSPLNMNLQPLGIESESDDETDEDQREAASSCIRGSAADVASCARYVSASHYREKPFGRWTIAEAQRVLTHLYSSSTQAAHVDGFYNAWIMKPGGKSRGRGIQMMRCLHEILSRCGCSDDSDGSAAADMEQWVVQKYIERPLLIMGYKFDIRVWVLVTDWNPLSVWIWQRPYVRFASEKYDATLRCDDKFVHMVNNSIVKDHPEFHLSSEEIEGSDGFMWFLHDFQRHLHNACCEWHGVVNYCSSRRVRHERGALDALASTQLAWIVARREIVRKEVPRHFASESLISSAAADRRDGVVSSSQPCIDIWSEHLQPQIEEIIVSSLWCVFDNIEQRKGSCELLGYDFMISDDPMRDENQWYPVIGKGKGRSSTQPDIRAWLIEVSSSPAMEYSTKVTEVLTKAVMEDTVKVLVDYKDDSSAPTGFWKLCYRSTKCIPRPLVQYSVLKIVGKSLRPLERKVNFMHLVSSPWTMLCCAKALQTYWNITNFMLLLAVAALVPFAVSMRSMLMAIPCPRMAALVSNTALIGVFGILWMMGWFVYKNIWVSYVYVMTIWPWLAVASMVARLYVGRDQEVNQFSPLSHLPAIALAGVTSHILALLSLKDGLTLTDCVALCTLDPLLSAIIYPVVVDGPVRRDTQYSLAKLYVVLVLLMVLYFAGESSDMANGGFGTKHLMYAFQQNGSPKAEFGESRFLGGRALLTMRSAFVKHSFTRASEGASEPDPAPMDESLWVTTSAPRKHRFSKFPGPILYRLDVIFDSGLADVELHGVGPLGTKDLLLMSDFTYLLPLASLMSWIADHMGRDTLKFGLMPPETPDQLDTITVGGAADFVSTSTSGSTTALIIVICGVFGVSYLLSPWSTARSLFDQGSAVHTWSARPVGRAVLEWFQLIVAVLGIVVVLFCRHALWKIFTRRYLLKLTQELKFHQPSALREPQKRALLDFLYKMSVDDYQLLLLETSIHHGNNVREILRAAARAKLTHHVWDPRPSATAAWKLAVSLVVKAMKKQQSGRRVQVQGRMEMLHKIRDIILSAADNAVDAAEGHGMRLLLAKEHAVYSAPPALGDPRSEQMIHSRYAAKKRAIRSLRRNMVVRRSLRDKINVARSLSKSAMLQATSLGVMRALSDLEVAMVVILTFGDNNYGQLGVMRESLAEVSSGCRQKASHVMTVDVLRGKDCIQVETGGDSSFAMTAQGRVYAWGSNRWGQLGMRPDTGDFVSADVIERGGVKGVRMKETPDMVKLMRERGGWGAIQRSGLGDSVPTPPERVYAWGANSSGQLGIGGVHDQFIPGEVEEIQMFRNRLESSRGSINTETSSPSGYFVTSIAAGGEHTIMAISWGRVVVSFGSNALGQLGVGRNSEGRDVTRCSPSVVPPLSHKDGRNIVMCSAAAMHSIFLDASGETFVCGDNTYGQLGFLPRRELHNRSTRLDPLDGEPAIWTPALLHQIKVYHDFYSILLGVELAGPPKKYVQFFIHHAN</sequence>
<dbReference type="Pfam" id="PF00415">
    <property type="entry name" value="RCC1"/>
    <property type="match status" value="1"/>
</dbReference>
<comment type="subcellular location">
    <subcellularLocation>
        <location evidence="1">Cytoplasm</location>
    </subcellularLocation>
</comment>
<feature type="transmembrane region" description="Helical" evidence="8">
    <location>
        <begin position="1070"/>
        <end position="1089"/>
    </location>
</feature>
<evidence type="ECO:0000313" key="10">
    <source>
        <dbReference type="Proteomes" id="UP000541610"/>
    </source>
</evidence>
<feature type="transmembrane region" description="Helical" evidence="8">
    <location>
        <begin position="1130"/>
        <end position="1148"/>
    </location>
</feature>
<dbReference type="InterPro" id="IPR000408">
    <property type="entry name" value="Reg_chr_condens"/>
</dbReference>
<dbReference type="Gene3D" id="3.30.470.20">
    <property type="entry name" value="ATP-grasp fold, B domain"/>
    <property type="match status" value="2"/>
</dbReference>
<feature type="repeat" description="RCC1" evidence="6">
    <location>
        <begin position="1751"/>
        <end position="1823"/>
    </location>
</feature>
<keyword evidence="5" id="KW-0067">ATP-binding</keyword>
<feature type="transmembrane region" description="Helical" evidence="8">
    <location>
        <begin position="1327"/>
        <end position="1344"/>
    </location>
</feature>
<keyword evidence="3 9" id="KW-0436">Ligase</keyword>
<keyword evidence="8" id="KW-0812">Transmembrane</keyword>
<dbReference type="PROSITE" id="PS51221">
    <property type="entry name" value="TTL"/>
    <property type="match status" value="1"/>
</dbReference>
<evidence type="ECO:0000256" key="6">
    <source>
        <dbReference type="PROSITE-ProRule" id="PRU00235"/>
    </source>
</evidence>
<feature type="region of interest" description="Disordered" evidence="7">
    <location>
        <begin position="501"/>
        <end position="521"/>
    </location>
</feature>
<dbReference type="PANTHER" id="PTHR45870:SF2">
    <property type="entry name" value="TUBULIN MONOGLYCYLASE TTLL3"/>
    <property type="match status" value="1"/>
</dbReference>
<comment type="caution">
    <text evidence="9">The sequence shown here is derived from an EMBL/GenBank/DDBJ whole genome shotgun (WGS) entry which is preliminary data.</text>
</comment>
<feature type="transmembrane region" description="Helical" evidence="8">
    <location>
        <begin position="1036"/>
        <end position="1058"/>
    </location>
</feature>
<dbReference type="PANTHER" id="PTHR45870">
    <property type="entry name" value="TUBULIN MONOGLYCYLASE TTLL3"/>
    <property type="match status" value="1"/>
</dbReference>
<dbReference type="Pfam" id="PF03133">
    <property type="entry name" value="TTL"/>
    <property type="match status" value="2"/>
</dbReference>
<dbReference type="InterPro" id="IPR051437">
    <property type="entry name" value="TTLL_monoglycylase"/>
</dbReference>
<gene>
    <name evidence="9" type="primary">TTLL8</name>
    <name evidence="9" type="ORF">FOZ60_006099</name>
</gene>
<keyword evidence="4" id="KW-0547">Nucleotide-binding</keyword>
<dbReference type="GO" id="GO:0005524">
    <property type="term" value="F:ATP binding"/>
    <property type="evidence" value="ECO:0007669"/>
    <property type="project" value="UniProtKB-KW"/>
</dbReference>
<feature type="compositionally biased region" description="Acidic residues" evidence="7">
    <location>
        <begin position="506"/>
        <end position="516"/>
    </location>
</feature>
<accession>A0A7J6NPI7</accession>
<dbReference type="InterPro" id="IPR009091">
    <property type="entry name" value="RCC1/BLIP-II"/>
</dbReference>
<evidence type="ECO:0000313" key="9">
    <source>
        <dbReference type="EMBL" id="KAF4685784.1"/>
    </source>
</evidence>
<evidence type="ECO:0000256" key="3">
    <source>
        <dbReference type="ARBA" id="ARBA00022598"/>
    </source>
</evidence>
<organism evidence="9 10">
    <name type="scientific">Perkinsus olseni</name>
    <name type="common">Perkinsus atlanticus</name>
    <dbReference type="NCBI Taxonomy" id="32597"/>
    <lineage>
        <taxon>Eukaryota</taxon>
        <taxon>Sar</taxon>
        <taxon>Alveolata</taxon>
        <taxon>Perkinsozoa</taxon>
        <taxon>Perkinsea</taxon>
        <taxon>Perkinsida</taxon>
        <taxon>Perkinsidae</taxon>
        <taxon>Perkinsus</taxon>
    </lineage>
</organism>
<feature type="repeat" description="RCC1" evidence="6">
    <location>
        <begin position="1825"/>
        <end position="1884"/>
    </location>
</feature>
<feature type="transmembrane region" description="Helical" evidence="8">
    <location>
        <begin position="972"/>
        <end position="994"/>
    </location>
</feature>
<reference evidence="9 10" key="1">
    <citation type="submission" date="2020-04" db="EMBL/GenBank/DDBJ databases">
        <title>Perkinsus olseni comparative genomics.</title>
        <authorList>
            <person name="Bogema D.R."/>
        </authorList>
    </citation>
    <scope>NUCLEOTIDE SEQUENCE [LARGE SCALE GENOMIC DNA]</scope>
    <source>
        <strain evidence="9">00978-12</strain>
    </source>
</reference>
<dbReference type="SUPFAM" id="SSF50985">
    <property type="entry name" value="RCC1/BLIP-II"/>
    <property type="match status" value="1"/>
</dbReference>
<evidence type="ECO:0000256" key="4">
    <source>
        <dbReference type="ARBA" id="ARBA00022741"/>
    </source>
</evidence>
<feature type="transmembrane region" description="Helical" evidence="8">
    <location>
        <begin position="1095"/>
        <end position="1118"/>
    </location>
</feature>
<feature type="transmembrane region" description="Helical" evidence="8">
    <location>
        <begin position="1375"/>
        <end position="1395"/>
    </location>
</feature>
<dbReference type="Pfam" id="PF13540">
    <property type="entry name" value="RCC1_2"/>
    <property type="match status" value="1"/>
</dbReference>
<evidence type="ECO:0000256" key="2">
    <source>
        <dbReference type="ARBA" id="ARBA00022490"/>
    </source>
</evidence>
<evidence type="ECO:0000256" key="7">
    <source>
        <dbReference type="SAM" id="MobiDB-lite"/>
    </source>
</evidence>
<dbReference type="OrthoDB" id="448221at2759"/>
<protein>
    <submittedName>
        <fullName evidence="9">Tubulin tyrosine ligase-like, member</fullName>
    </submittedName>
</protein>
<dbReference type="GO" id="GO:0070736">
    <property type="term" value="F:protein-glycine ligase activity, initiating"/>
    <property type="evidence" value="ECO:0007669"/>
    <property type="project" value="TreeGrafter"/>
</dbReference>
<evidence type="ECO:0000256" key="8">
    <source>
        <dbReference type="SAM" id="Phobius"/>
    </source>
</evidence>
<keyword evidence="8" id="KW-0472">Membrane</keyword>
<dbReference type="Proteomes" id="UP000541610">
    <property type="component" value="Unassembled WGS sequence"/>
</dbReference>
<name>A0A7J6NPI7_PEROL</name>
<dbReference type="InterPro" id="IPR004344">
    <property type="entry name" value="TTL/TTLL_fam"/>
</dbReference>
<dbReference type="Gene3D" id="2.130.10.30">
    <property type="entry name" value="Regulator of chromosome condensation 1/beta-lactamase-inhibitor protein II"/>
    <property type="match status" value="2"/>
</dbReference>
<dbReference type="GO" id="GO:0005737">
    <property type="term" value="C:cytoplasm"/>
    <property type="evidence" value="ECO:0007669"/>
    <property type="project" value="UniProtKB-SubCell"/>
</dbReference>